<keyword evidence="2" id="KW-0802">TPR repeat</keyword>
<proteinExistence type="predicted"/>
<dbReference type="SUPFAM" id="SSF50044">
    <property type="entry name" value="SH3-domain"/>
    <property type="match status" value="1"/>
</dbReference>
<dbReference type="SUPFAM" id="SSF48452">
    <property type="entry name" value="TPR-like"/>
    <property type="match status" value="1"/>
</dbReference>
<keyword evidence="3" id="KW-1133">Transmembrane helix</keyword>
<reference evidence="5" key="1">
    <citation type="journal article" date="2021" name="PeerJ">
        <title>Extensive microbial diversity within the chicken gut microbiome revealed by metagenomics and culture.</title>
        <authorList>
            <person name="Gilroy R."/>
            <person name="Ravi A."/>
            <person name="Getino M."/>
            <person name="Pursley I."/>
            <person name="Horton D.L."/>
            <person name="Alikhan N.F."/>
            <person name="Baker D."/>
            <person name="Gharbi K."/>
            <person name="Hall N."/>
            <person name="Watson M."/>
            <person name="Adriaenssens E.M."/>
            <person name="Foster-Nyarko E."/>
            <person name="Jarju S."/>
            <person name="Secka A."/>
            <person name="Antonio M."/>
            <person name="Oren A."/>
            <person name="Chaudhuri R.R."/>
            <person name="La Ragione R."/>
            <person name="Hildebrand F."/>
            <person name="Pallen M.J."/>
        </authorList>
    </citation>
    <scope>NUCLEOTIDE SEQUENCE</scope>
    <source>
        <strain evidence="5">CHK121-7720</strain>
    </source>
</reference>
<dbReference type="PROSITE" id="PS50293">
    <property type="entry name" value="TPR_REGION"/>
    <property type="match status" value="1"/>
</dbReference>
<dbReference type="Pfam" id="PF08239">
    <property type="entry name" value="SH3_3"/>
    <property type="match status" value="1"/>
</dbReference>
<dbReference type="Pfam" id="PF00515">
    <property type="entry name" value="TPR_1"/>
    <property type="match status" value="1"/>
</dbReference>
<keyword evidence="1" id="KW-0728">SH3 domain</keyword>
<feature type="domain" description="SH3" evidence="4">
    <location>
        <begin position="188"/>
        <end position="249"/>
    </location>
</feature>
<sequence length="249" mass="27838">MKKIVIYLLCIVAGMTATYGQESLTKANEAYAQEDYIKAIELYEQTAREHGVSSDLYYNLGNAYYKHNEFAKAILNYERALLLNPGNEDARFNLDMANTHIVDKIDPVGRFFLSVWIDSMRSYLSSNTWAVIGIIAFFLFIGGCYLYLFTRSVPLKKIGFFGGIVVLLIAIMANCFAWGLNEKKEIRNEAIVFDATVSVKSSPAESGTDLFVLHEGTKVVVLSKVGEWSEVKISDGNRGWLPSAAIEII</sequence>
<dbReference type="SMART" id="SM00028">
    <property type="entry name" value="TPR"/>
    <property type="match status" value="2"/>
</dbReference>
<dbReference type="Gene3D" id="2.30.30.40">
    <property type="entry name" value="SH3 Domains"/>
    <property type="match status" value="1"/>
</dbReference>
<comment type="caution">
    <text evidence="5">The sequence shown here is derived from an EMBL/GenBank/DDBJ whole genome shotgun (WGS) entry which is preliminary data.</text>
</comment>
<reference evidence="5" key="2">
    <citation type="submission" date="2021-09" db="EMBL/GenBank/DDBJ databases">
        <authorList>
            <person name="Gilroy R."/>
        </authorList>
    </citation>
    <scope>NUCLEOTIDE SEQUENCE</scope>
    <source>
        <strain evidence="5">CHK121-7720</strain>
    </source>
</reference>
<feature type="transmembrane region" description="Helical" evidence="3">
    <location>
        <begin position="160"/>
        <end position="180"/>
    </location>
</feature>
<evidence type="ECO:0000313" key="5">
    <source>
        <dbReference type="EMBL" id="HJG89284.1"/>
    </source>
</evidence>
<dbReference type="Proteomes" id="UP000757103">
    <property type="component" value="Unassembled WGS sequence"/>
</dbReference>
<evidence type="ECO:0000313" key="6">
    <source>
        <dbReference type="Proteomes" id="UP000757103"/>
    </source>
</evidence>
<feature type="repeat" description="TPR" evidence="2">
    <location>
        <begin position="54"/>
        <end position="87"/>
    </location>
</feature>
<accession>A0A921MSK0</accession>
<dbReference type="Gene3D" id="1.25.40.10">
    <property type="entry name" value="Tetratricopeptide repeat domain"/>
    <property type="match status" value="1"/>
</dbReference>
<gene>
    <name evidence="5" type="ORF">K8U91_07430</name>
</gene>
<keyword evidence="3" id="KW-0812">Transmembrane</keyword>
<dbReference type="AlphaFoldDB" id="A0A921MSK0"/>
<evidence type="ECO:0000259" key="4">
    <source>
        <dbReference type="PROSITE" id="PS50002"/>
    </source>
</evidence>
<evidence type="ECO:0000256" key="3">
    <source>
        <dbReference type="SAM" id="Phobius"/>
    </source>
</evidence>
<dbReference type="PROSITE" id="PS50002">
    <property type="entry name" value="SH3"/>
    <property type="match status" value="1"/>
</dbReference>
<dbReference type="InterPro" id="IPR011990">
    <property type="entry name" value="TPR-like_helical_dom_sf"/>
</dbReference>
<dbReference type="PROSITE" id="PS50005">
    <property type="entry name" value="TPR"/>
    <property type="match status" value="1"/>
</dbReference>
<name>A0A921MSK0_9BACT</name>
<feature type="transmembrane region" description="Helical" evidence="3">
    <location>
        <begin position="129"/>
        <end position="148"/>
    </location>
</feature>
<dbReference type="InterPro" id="IPR003646">
    <property type="entry name" value="SH3-like_bac-type"/>
</dbReference>
<organism evidence="5 6">
    <name type="scientific">Barnesiella viscericola</name>
    <dbReference type="NCBI Taxonomy" id="397865"/>
    <lineage>
        <taxon>Bacteria</taxon>
        <taxon>Pseudomonadati</taxon>
        <taxon>Bacteroidota</taxon>
        <taxon>Bacteroidia</taxon>
        <taxon>Bacteroidales</taxon>
        <taxon>Barnesiellaceae</taxon>
        <taxon>Barnesiella</taxon>
    </lineage>
</organism>
<evidence type="ECO:0000256" key="1">
    <source>
        <dbReference type="ARBA" id="ARBA00022443"/>
    </source>
</evidence>
<dbReference type="InterPro" id="IPR019734">
    <property type="entry name" value="TPR_rpt"/>
</dbReference>
<dbReference type="RefSeq" id="WP_273306330.1">
    <property type="nucleotide sequence ID" value="NZ_DYUD01000023.1"/>
</dbReference>
<protein>
    <submittedName>
        <fullName evidence="5">Tetratricopeptide repeat protein</fullName>
    </submittedName>
</protein>
<keyword evidence="3" id="KW-0472">Membrane</keyword>
<dbReference type="EMBL" id="DYUD01000023">
    <property type="protein sequence ID" value="HJG89284.1"/>
    <property type="molecule type" value="Genomic_DNA"/>
</dbReference>
<dbReference type="InterPro" id="IPR001452">
    <property type="entry name" value="SH3_domain"/>
</dbReference>
<dbReference type="InterPro" id="IPR036028">
    <property type="entry name" value="SH3-like_dom_sf"/>
</dbReference>
<evidence type="ECO:0000256" key="2">
    <source>
        <dbReference type="PROSITE-ProRule" id="PRU00339"/>
    </source>
</evidence>